<evidence type="ECO:0000313" key="2">
    <source>
        <dbReference type="Proteomes" id="UP000798808"/>
    </source>
</evidence>
<organism evidence="1 2">
    <name type="scientific">Fulvivirga kasyanovii</name>
    <dbReference type="NCBI Taxonomy" id="396812"/>
    <lineage>
        <taxon>Bacteria</taxon>
        <taxon>Pseudomonadati</taxon>
        <taxon>Bacteroidota</taxon>
        <taxon>Cytophagia</taxon>
        <taxon>Cytophagales</taxon>
        <taxon>Fulvivirgaceae</taxon>
        <taxon>Fulvivirga</taxon>
    </lineage>
</organism>
<sequence length="83" mass="9272">MSLFHANAGFRIAGRGTVQNDILEDDEVGFYLDGTNLKIKVNCKEDAGGLKQQMVKYSLAVTLEVTEMSLYQSIKNLISEFRP</sequence>
<proteinExistence type="predicted"/>
<reference evidence="1 2" key="1">
    <citation type="submission" date="2019-02" db="EMBL/GenBank/DDBJ databases">
        <authorList>
            <person name="Goldberg S.R."/>
            <person name="Haltli B.A."/>
            <person name="Correa H."/>
            <person name="Russell K.G."/>
        </authorList>
    </citation>
    <scope>NUCLEOTIDE SEQUENCE [LARGE SCALE GENOMIC DNA]</scope>
    <source>
        <strain evidence="1 2">JCM 16186</strain>
    </source>
</reference>
<comment type="caution">
    <text evidence="1">The sequence shown here is derived from an EMBL/GenBank/DDBJ whole genome shotgun (WGS) entry which is preliminary data.</text>
</comment>
<protein>
    <submittedName>
        <fullName evidence="1">Uncharacterized protein</fullName>
    </submittedName>
</protein>
<gene>
    <name evidence="1" type="ORF">E1163_19315</name>
</gene>
<dbReference type="EMBL" id="SMLW01000612">
    <property type="protein sequence ID" value="MTI27113.1"/>
    <property type="molecule type" value="Genomic_DNA"/>
</dbReference>
<evidence type="ECO:0000313" key="1">
    <source>
        <dbReference type="EMBL" id="MTI27113.1"/>
    </source>
</evidence>
<accession>A0ABW9RSH5</accession>
<dbReference type="RefSeq" id="WP_221418043.1">
    <property type="nucleotide sequence ID" value="NZ_SMLW01000612.1"/>
</dbReference>
<name>A0ABW9RSH5_9BACT</name>
<dbReference type="Proteomes" id="UP000798808">
    <property type="component" value="Unassembled WGS sequence"/>
</dbReference>
<feature type="non-terminal residue" evidence="1">
    <location>
        <position position="83"/>
    </location>
</feature>
<keyword evidence="2" id="KW-1185">Reference proteome</keyword>